<dbReference type="EnsemblBacteria" id="ABC24234">
    <property type="protein sequence ID" value="ABC24234"/>
    <property type="gene ID" value="Rru_A3440"/>
</dbReference>
<dbReference type="Proteomes" id="UP000001929">
    <property type="component" value="Chromosome"/>
</dbReference>
<evidence type="ECO:0000313" key="2">
    <source>
        <dbReference type="EMBL" id="ABC24234.1"/>
    </source>
</evidence>
<dbReference type="PATRIC" id="fig|269796.9.peg.3556"/>
<evidence type="ECO:0000313" key="3">
    <source>
        <dbReference type="Proteomes" id="UP000001929"/>
    </source>
</evidence>
<reference evidence="2 3" key="1">
    <citation type="journal article" date="2011" name="Stand. Genomic Sci.">
        <title>Complete genome sequence of Rhodospirillum rubrum type strain (S1).</title>
        <authorList>
            <person name="Munk A.C."/>
            <person name="Copeland A."/>
            <person name="Lucas S."/>
            <person name="Lapidus A."/>
            <person name="Del Rio T.G."/>
            <person name="Barry K."/>
            <person name="Detter J.C."/>
            <person name="Hammon N."/>
            <person name="Israni S."/>
            <person name="Pitluck S."/>
            <person name="Brettin T."/>
            <person name="Bruce D."/>
            <person name="Han C."/>
            <person name="Tapia R."/>
            <person name="Gilna P."/>
            <person name="Schmutz J."/>
            <person name="Larimer F."/>
            <person name="Land M."/>
            <person name="Kyrpides N.C."/>
            <person name="Mavromatis K."/>
            <person name="Richardson P."/>
            <person name="Rohde M."/>
            <person name="Goker M."/>
            <person name="Klenk H.P."/>
            <person name="Zhang Y."/>
            <person name="Roberts G.P."/>
            <person name="Reslewic S."/>
            <person name="Schwartz D.C."/>
        </authorList>
    </citation>
    <scope>NUCLEOTIDE SEQUENCE [LARGE SCALE GENOMIC DNA]</scope>
    <source>
        <strain evidence="3">ATCC 11170 / ATH 1.1.1 / DSM 467 / LMG 4362 / NCIMB 8255 / S1</strain>
    </source>
</reference>
<proteinExistence type="predicted"/>
<accession>Q2RNR1</accession>
<gene>
    <name evidence="2" type="ordered locus">Rru_A3440</name>
</gene>
<sequence length="60" mass="6370">METPDEITALRTLLAEALDRLAGPPPPAAEAAPATASFRWRQNRRGPWRSEGDDGSAAGP</sequence>
<evidence type="ECO:0000256" key="1">
    <source>
        <dbReference type="SAM" id="MobiDB-lite"/>
    </source>
</evidence>
<dbReference type="HOGENOM" id="CLU_2938774_0_0_5"/>
<protein>
    <submittedName>
        <fullName evidence="2">Uncharacterized protein</fullName>
    </submittedName>
</protein>
<dbReference type="KEGG" id="rru:Rru_A3440"/>
<dbReference type="EMBL" id="CP000230">
    <property type="protein sequence ID" value="ABC24234.1"/>
    <property type="molecule type" value="Genomic_DNA"/>
</dbReference>
<dbReference type="AlphaFoldDB" id="Q2RNR1"/>
<organism evidence="2 3">
    <name type="scientific">Rhodospirillum rubrum (strain ATCC 11170 / ATH 1.1.1 / DSM 467 / LMG 4362 / NCIMB 8255 / S1)</name>
    <dbReference type="NCBI Taxonomy" id="269796"/>
    <lineage>
        <taxon>Bacteria</taxon>
        <taxon>Pseudomonadati</taxon>
        <taxon>Pseudomonadota</taxon>
        <taxon>Alphaproteobacteria</taxon>
        <taxon>Rhodospirillales</taxon>
        <taxon>Rhodospirillaceae</taxon>
        <taxon>Rhodospirillum</taxon>
    </lineage>
</organism>
<feature type="region of interest" description="Disordered" evidence="1">
    <location>
        <begin position="21"/>
        <end position="60"/>
    </location>
</feature>
<keyword evidence="3" id="KW-1185">Reference proteome</keyword>
<name>Q2RNR1_RHORT</name>
<dbReference type="RefSeq" id="WP_011391187.1">
    <property type="nucleotide sequence ID" value="NC_007643.1"/>
</dbReference>